<reference evidence="1 2" key="1">
    <citation type="journal article" date="2018" name="Sci. Rep.">
        <title>Genomic signatures of local adaptation to the degree of environmental predictability in rotifers.</title>
        <authorList>
            <person name="Franch-Gras L."/>
            <person name="Hahn C."/>
            <person name="Garcia-Roger E.M."/>
            <person name="Carmona M.J."/>
            <person name="Serra M."/>
            <person name="Gomez A."/>
        </authorList>
    </citation>
    <scope>NUCLEOTIDE SEQUENCE [LARGE SCALE GENOMIC DNA]</scope>
    <source>
        <strain evidence="1">HYR1</strain>
    </source>
</reference>
<accession>A0A3M7RSI3</accession>
<dbReference type="EMBL" id="REGN01002729">
    <property type="protein sequence ID" value="RNA26514.1"/>
    <property type="molecule type" value="Genomic_DNA"/>
</dbReference>
<organism evidence="1 2">
    <name type="scientific">Brachionus plicatilis</name>
    <name type="common">Marine rotifer</name>
    <name type="synonym">Brachionus muelleri</name>
    <dbReference type="NCBI Taxonomy" id="10195"/>
    <lineage>
        <taxon>Eukaryota</taxon>
        <taxon>Metazoa</taxon>
        <taxon>Spiralia</taxon>
        <taxon>Gnathifera</taxon>
        <taxon>Rotifera</taxon>
        <taxon>Eurotatoria</taxon>
        <taxon>Monogononta</taxon>
        <taxon>Pseudotrocha</taxon>
        <taxon>Ploima</taxon>
        <taxon>Brachionidae</taxon>
        <taxon>Brachionus</taxon>
    </lineage>
</organism>
<sequence length="90" mass="10018">MNLQSDLESLAESCWTWMMEANGSKIKIMNIGSNESTALILSSKTPPKNAIWASLSGHSALKANKVQGILKHTYLLADTNFIYDLDFRNE</sequence>
<proteinExistence type="predicted"/>
<gene>
    <name evidence="1" type="ORF">BpHYR1_013852</name>
</gene>
<evidence type="ECO:0000313" key="1">
    <source>
        <dbReference type="EMBL" id="RNA26514.1"/>
    </source>
</evidence>
<protein>
    <submittedName>
        <fullName evidence="1">Uncharacterized protein</fullName>
    </submittedName>
</protein>
<dbReference type="Proteomes" id="UP000276133">
    <property type="component" value="Unassembled WGS sequence"/>
</dbReference>
<comment type="caution">
    <text evidence="1">The sequence shown here is derived from an EMBL/GenBank/DDBJ whole genome shotgun (WGS) entry which is preliminary data.</text>
</comment>
<name>A0A3M7RSI3_BRAPC</name>
<keyword evidence="2" id="KW-1185">Reference proteome</keyword>
<dbReference type="AlphaFoldDB" id="A0A3M7RSI3"/>
<evidence type="ECO:0000313" key="2">
    <source>
        <dbReference type="Proteomes" id="UP000276133"/>
    </source>
</evidence>